<dbReference type="SUPFAM" id="SSF52129">
    <property type="entry name" value="Caspase-like"/>
    <property type="match status" value="1"/>
</dbReference>
<dbReference type="SUPFAM" id="SSF47986">
    <property type="entry name" value="DEATH domain"/>
    <property type="match status" value="1"/>
</dbReference>
<evidence type="ECO:0000313" key="12">
    <source>
        <dbReference type="EMBL" id="MBW68184.1"/>
    </source>
</evidence>
<dbReference type="Pfam" id="PF00619">
    <property type="entry name" value="CARD"/>
    <property type="match status" value="1"/>
</dbReference>
<keyword evidence="2" id="KW-0645">Protease</keyword>
<evidence type="ECO:0000256" key="1">
    <source>
        <dbReference type="ARBA" id="ARBA00010134"/>
    </source>
</evidence>
<evidence type="ECO:0000256" key="2">
    <source>
        <dbReference type="ARBA" id="ARBA00022670"/>
    </source>
</evidence>
<dbReference type="InterPro" id="IPR011600">
    <property type="entry name" value="Pept_C14_caspase"/>
</dbReference>
<dbReference type="GO" id="GO:0004197">
    <property type="term" value="F:cysteine-type endopeptidase activity"/>
    <property type="evidence" value="ECO:0007669"/>
    <property type="project" value="InterPro"/>
</dbReference>
<feature type="region of interest" description="Disordered" evidence="9">
    <location>
        <begin position="91"/>
        <end position="130"/>
    </location>
</feature>
<feature type="active site" evidence="7">
    <location>
        <position position="315"/>
    </location>
</feature>
<evidence type="ECO:0000256" key="7">
    <source>
        <dbReference type="PIRSR" id="PIRSR038001-1"/>
    </source>
</evidence>
<dbReference type="Gene3D" id="1.10.533.10">
    <property type="entry name" value="Death Domain, Fas"/>
    <property type="match status" value="1"/>
</dbReference>
<dbReference type="GO" id="GO:0042981">
    <property type="term" value="P:regulation of apoptotic process"/>
    <property type="evidence" value="ECO:0007669"/>
    <property type="project" value="InterPro"/>
</dbReference>
<comment type="similarity">
    <text evidence="1 8">Belongs to the peptidase C14A family.</text>
</comment>
<organism evidence="12">
    <name type="scientific">Anopheles darlingi</name>
    <name type="common">Mosquito</name>
    <dbReference type="NCBI Taxonomy" id="43151"/>
    <lineage>
        <taxon>Eukaryota</taxon>
        <taxon>Metazoa</taxon>
        <taxon>Ecdysozoa</taxon>
        <taxon>Arthropoda</taxon>
        <taxon>Hexapoda</taxon>
        <taxon>Insecta</taxon>
        <taxon>Pterygota</taxon>
        <taxon>Neoptera</taxon>
        <taxon>Endopterygota</taxon>
        <taxon>Diptera</taxon>
        <taxon>Nematocera</taxon>
        <taxon>Culicoidea</taxon>
        <taxon>Culicidae</taxon>
        <taxon>Anophelinae</taxon>
        <taxon>Anopheles</taxon>
    </lineage>
</organism>
<dbReference type="AlphaFoldDB" id="A0A2M4CS65"/>
<dbReference type="PANTHER" id="PTHR47901">
    <property type="entry name" value="CASPASE RECRUITMENT DOMAIN-CONTAINING PROTEIN 18"/>
    <property type="match status" value="1"/>
</dbReference>
<dbReference type="InterPro" id="IPR011029">
    <property type="entry name" value="DEATH-like_dom_sf"/>
</dbReference>
<dbReference type="PIRSF" id="PIRSF038001">
    <property type="entry name" value="Caspase_ICE"/>
    <property type="match status" value="1"/>
</dbReference>
<dbReference type="PANTHER" id="PTHR47901:SF8">
    <property type="entry name" value="CASPASE-3"/>
    <property type="match status" value="1"/>
</dbReference>
<dbReference type="PROSITE" id="PS50208">
    <property type="entry name" value="CASPASE_P20"/>
    <property type="match status" value="1"/>
</dbReference>
<evidence type="ECO:0000259" key="10">
    <source>
        <dbReference type="PROSITE" id="PS50207"/>
    </source>
</evidence>
<dbReference type="SMART" id="SM00115">
    <property type="entry name" value="CASc"/>
    <property type="match status" value="1"/>
</dbReference>
<dbReference type="InterPro" id="IPR002138">
    <property type="entry name" value="Pept_C14_p10"/>
</dbReference>
<dbReference type="CDD" id="cd01671">
    <property type="entry name" value="CARD"/>
    <property type="match status" value="1"/>
</dbReference>
<keyword evidence="4" id="KW-0378">Hydrolase</keyword>
<dbReference type="Gene3D" id="3.40.50.1460">
    <property type="match status" value="1"/>
</dbReference>
<dbReference type="VEuPathDB" id="VectorBase:ADAR2_006725"/>
<feature type="domain" description="Caspase family p10" evidence="10">
    <location>
        <begin position="352"/>
        <end position="431"/>
    </location>
</feature>
<dbReference type="GeneID" id="125951602"/>
<evidence type="ECO:0000256" key="4">
    <source>
        <dbReference type="ARBA" id="ARBA00022801"/>
    </source>
</evidence>
<dbReference type="PRINTS" id="PR00376">
    <property type="entry name" value="IL1BCENZYME"/>
</dbReference>
<dbReference type="RefSeq" id="XP_049536506.1">
    <property type="nucleotide sequence ID" value="XM_049680549.1"/>
</dbReference>
<proteinExistence type="inferred from homology"/>
<dbReference type="InterPro" id="IPR001309">
    <property type="entry name" value="Pept_C14_p20"/>
</dbReference>
<feature type="compositionally biased region" description="Polar residues" evidence="9">
    <location>
        <begin position="107"/>
        <end position="122"/>
    </location>
</feature>
<evidence type="ECO:0000259" key="11">
    <source>
        <dbReference type="PROSITE" id="PS50208"/>
    </source>
</evidence>
<keyword evidence="3" id="KW-0053">Apoptosis</keyword>
<reference evidence="12" key="1">
    <citation type="submission" date="2018-01" db="EMBL/GenBank/DDBJ databases">
        <title>An insight into the sialome of Amazonian anophelines.</title>
        <authorList>
            <person name="Ribeiro J.M."/>
            <person name="Scarpassa V."/>
            <person name="Calvo E."/>
        </authorList>
    </citation>
    <scope>NUCLEOTIDE SEQUENCE</scope>
</reference>
<dbReference type="Pfam" id="PF00656">
    <property type="entry name" value="Peptidase_C14"/>
    <property type="match status" value="1"/>
</dbReference>
<dbReference type="VEuPathDB" id="VectorBase:ADAC004636"/>
<dbReference type="CTD" id="39173"/>
<dbReference type="InterPro" id="IPR001315">
    <property type="entry name" value="CARD"/>
</dbReference>
<keyword evidence="5" id="KW-0788">Thiol protease</keyword>
<dbReference type="InterPro" id="IPR002398">
    <property type="entry name" value="Pept_C14"/>
</dbReference>
<dbReference type="GO" id="GO:0006915">
    <property type="term" value="P:apoptotic process"/>
    <property type="evidence" value="ECO:0007669"/>
    <property type="project" value="UniProtKB-KW"/>
</dbReference>
<evidence type="ECO:0000256" key="3">
    <source>
        <dbReference type="ARBA" id="ARBA00022703"/>
    </source>
</evidence>
<evidence type="ECO:0000256" key="5">
    <source>
        <dbReference type="ARBA" id="ARBA00022807"/>
    </source>
</evidence>
<dbReference type="GO" id="GO:0006508">
    <property type="term" value="P:proteolysis"/>
    <property type="evidence" value="ECO:0007669"/>
    <property type="project" value="UniProtKB-KW"/>
</dbReference>
<protein>
    <submittedName>
        <fullName evidence="12">Putative caspase-1</fullName>
    </submittedName>
</protein>
<dbReference type="OrthoDB" id="6097640at2759"/>
<feature type="domain" description="Caspase family p20" evidence="11">
    <location>
        <begin position="191"/>
        <end position="319"/>
    </location>
</feature>
<dbReference type="EMBL" id="GGFL01004006">
    <property type="protein sequence ID" value="MBW68184.1"/>
    <property type="molecule type" value="Transcribed_RNA"/>
</dbReference>
<dbReference type="InterPro" id="IPR015917">
    <property type="entry name" value="Pept_C14A"/>
</dbReference>
<evidence type="ECO:0000256" key="9">
    <source>
        <dbReference type="SAM" id="MobiDB-lite"/>
    </source>
</evidence>
<feature type="active site" evidence="7">
    <location>
        <position position="268"/>
    </location>
</feature>
<dbReference type="PROSITE" id="PS50207">
    <property type="entry name" value="CASPASE_P10"/>
    <property type="match status" value="1"/>
</dbReference>
<evidence type="ECO:0000256" key="6">
    <source>
        <dbReference type="ARBA" id="ARBA00023145"/>
    </source>
</evidence>
<accession>A0A2M4CS65</accession>
<dbReference type="InterPro" id="IPR029030">
    <property type="entry name" value="Caspase-like_dom_sf"/>
</dbReference>
<name>A0A2M4CS65_ANODA</name>
<sequence>MNHQDRIAINCSLEMLIATTKYPAMRYECIKERLLSPNMIERIEQLALDETNRHRKLFEKITKRGPKAFTILLDICQRNFPSAYALLNPASNNNQMHSTHNPKRQRSISFNVLPRSNTQRSQGDVEDGKNNHIMSSTLSEESKCCLEVYPDTLPHTFTVTLTSNLSSINTTFDVQRGQNAKVPSYSMKSRNRGVAFIVNVIDFVKNVHAKRNGADIDGRNLISLFQQLGFVVFYYENITKADLDDLLVQLKESEYLSCDCFAFYILSHGDHKKGSDYIVLHDNSILLVENLLTEFNTVNCTKLIRKPKLFFISTCRGVQPDLGSYRLSTNTEKDGMIDPKKPLPTNIATYCDMLVCYATVPGFAAHRDTNTGSWFVESMCKVWAEHAHDTDVENMMKLVGAYASTYRTETAALQTICTEQRGFFKLLYLNPGYYEHPATLLESNSKTTAGDSENV</sequence>
<evidence type="ECO:0000256" key="8">
    <source>
        <dbReference type="RuleBase" id="RU003971"/>
    </source>
</evidence>
<keyword evidence="6" id="KW-0865">Zymogen</keyword>